<name>E3N3T3_CAERE</name>
<dbReference type="PANTHER" id="PTHR21645">
    <property type="entry name" value="GLYCOSYLTRANSFERASE FAMILY 92 PROTEIN"/>
    <property type="match status" value="1"/>
</dbReference>
<comment type="similarity">
    <text evidence="2 8">Belongs to the glycosyltransferase 92 family.</text>
</comment>
<gene>
    <name evidence="9" type="ORF">CRE_24639</name>
</gene>
<dbReference type="GO" id="GO:0016757">
    <property type="term" value="F:glycosyltransferase activity"/>
    <property type="evidence" value="ECO:0007669"/>
    <property type="project" value="UniProtKB-UniRule"/>
</dbReference>
<dbReference type="InterPro" id="IPR008166">
    <property type="entry name" value="Glyco_transf_92"/>
</dbReference>
<dbReference type="AlphaFoldDB" id="E3N3T3"/>
<dbReference type="eggNOG" id="KOG4735">
    <property type="taxonomic scope" value="Eukaryota"/>
</dbReference>
<dbReference type="OrthoDB" id="2526284at2759"/>
<keyword evidence="4 8" id="KW-0808">Transferase</keyword>
<dbReference type="Proteomes" id="UP000008281">
    <property type="component" value="Unassembled WGS sequence"/>
</dbReference>
<comment type="subcellular location">
    <subcellularLocation>
        <location evidence="1">Membrane</location>
        <topology evidence="1">Single-pass membrane protein</topology>
    </subcellularLocation>
</comment>
<dbReference type="RefSeq" id="XP_003096863.2">
    <property type="nucleotide sequence ID" value="XM_003096815.2"/>
</dbReference>
<evidence type="ECO:0000256" key="6">
    <source>
        <dbReference type="ARBA" id="ARBA00022989"/>
    </source>
</evidence>
<dbReference type="KEGG" id="crq:GCK72_013793"/>
<dbReference type="Pfam" id="PF01697">
    <property type="entry name" value="Glyco_transf_92"/>
    <property type="match status" value="1"/>
</dbReference>
<feature type="transmembrane region" description="Helical" evidence="8">
    <location>
        <begin position="7"/>
        <end position="28"/>
    </location>
</feature>
<organism evidence="10">
    <name type="scientific">Caenorhabditis remanei</name>
    <name type="common">Caenorhabditis vulgaris</name>
    <dbReference type="NCBI Taxonomy" id="31234"/>
    <lineage>
        <taxon>Eukaryota</taxon>
        <taxon>Metazoa</taxon>
        <taxon>Ecdysozoa</taxon>
        <taxon>Nematoda</taxon>
        <taxon>Chromadorea</taxon>
        <taxon>Rhabditida</taxon>
        <taxon>Rhabditina</taxon>
        <taxon>Rhabditomorpha</taxon>
        <taxon>Rhabditoidea</taxon>
        <taxon>Rhabditidae</taxon>
        <taxon>Peloderinae</taxon>
        <taxon>Caenorhabditis</taxon>
    </lineage>
</organism>
<evidence type="ECO:0000256" key="3">
    <source>
        <dbReference type="ARBA" id="ARBA00022676"/>
    </source>
</evidence>
<dbReference type="PANTHER" id="PTHR21645:SF21">
    <property type="entry name" value="GLYCOSYLTRANSFERASE FAMILY 92 PROTEIN"/>
    <property type="match status" value="1"/>
</dbReference>
<reference evidence="9" key="1">
    <citation type="submission" date="2007-07" db="EMBL/GenBank/DDBJ databases">
        <title>PCAP assembly of the Caenorhabditis remanei genome.</title>
        <authorList>
            <consortium name="The Caenorhabditis remanei Sequencing Consortium"/>
            <person name="Wilson R.K."/>
        </authorList>
    </citation>
    <scope>NUCLEOTIDE SEQUENCE [LARGE SCALE GENOMIC DNA]</scope>
    <source>
        <strain evidence="9">PB4641</strain>
    </source>
</reference>
<accession>E3N3T3</accession>
<evidence type="ECO:0000256" key="1">
    <source>
        <dbReference type="ARBA" id="ARBA00004167"/>
    </source>
</evidence>
<dbReference type="HOGENOM" id="CLU_028496_1_0_1"/>
<keyword evidence="5 8" id="KW-0812">Transmembrane</keyword>
<dbReference type="EMBL" id="DS268522">
    <property type="protein sequence ID" value="EFO85230.1"/>
    <property type="molecule type" value="Genomic_DNA"/>
</dbReference>
<dbReference type="InterPro" id="IPR052012">
    <property type="entry name" value="GTase_92"/>
</dbReference>
<keyword evidence="7 8" id="KW-0472">Membrane</keyword>
<keyword evidence="10" id="KW-1185">Reference proteome</keyword>
<evidence type="ECO:0000256" key="5">
    <source>
        <dbReference type="ARBA" id="ARBA00022692"/>
    </source>
</evidence>
<dbReference type="InParanoid" id="E3N3T3"/>
<proteinExistence type="inferred from homology"/>
<keyword evidence="6 8" id="KW-1133">Transmembrane helix</keyword>
<evidence type="ECO:0000256" key="4">
    <source>
        <dbReference type="ARBA" id="ARBA00022679"/>
    </source>
</evidence>
<evidence type="ECO:0000256" key="8">
    <source>
        <dbReference type="RuleBase" id="RU366017"/>
    </source>
</evidence>
<dbReference type="GeneID" id="9825603"/>
<evidence type="ECO:0000256" key="2">
    <source>
        <dbReference type="ARBA" id="ARBA00007647"/>
    </source>
</evidence>
<protein>
    <recommendedName>
        <fullName evidence="8">Glycosyltransferase family 92 protein</fullName>
        <ecNumber evidence="8">2.4.1.-</ecNumber>
    </recommendedName>
</protein>
<dbReference type="EC" id="2.4.1.-" evidence="8"/>
<dbReference type="CTD" id="9825603"/>
<evidence type="ECO:0000313" key="9">
    <source>
        <dbReference type="EMBL" id="EFO85230.1"/>
    </source>
</evidence>
<sequence length="541" mass="63356">MRNKKNLFLVFIILILSLILIYSSMFSVEKQIRVSQEQSQNIKEYFENWDISEENAKTEKSEINLTEQVANASQGPLNDPTRRLTRILPVSHVFIVSAYYYPTSKSLGENAIALNMMVDSKNFNLKNATFNVLGLNETHREITVATSQIEGVPLCRYAPTMARTNTVSNLKRLGMESGGVKVEIPFKMARYTAPKPVIICISPQFVAEQWQLFLMQVHISNRFGGHLHIYLTSILESYFDLMREYERQEYLTLDYWVRMKFKHSDTPYFEPNADAEWRNQAGAQTDCLLQYKEAAEYIAFFDMDDVLFLKDYSSYLDAFNAEWALQPNSSSIVYGRREHEFVKAETLSEFNFPDLLESLRSSDEMGTGKVVVRPDRYNSTWIHYSKNEDLTTRHFVENVTMIHVQRPLQKNGDNEMTKLWRMDFNLTAETYNSEDIQAIENDIKRMKQLPNIIRIGSKLPREDYYLPIVFKCYYDIFYGPFNVEHTKRTQCPNAEMCEMPQREEYKCIHSDAEYYSGPRMEPFTFHFSTSPFWSKEIGCYQ</sequence>
<evidence type="ECO:0000313" key="10">
    <source>
        <dbReference type="Proteomes" id="UP000008281"/>
    </source>
</evidence>
<evidence type="ECO:0000256" key="7">
    <source>
        <dbReference type="ARBA" id="ARBA00023136"/>
    </source>
</evidence>
<keyword evidence="3 8" id="KW-0328">Glycosyltransferase</keyword>
<dbReference type="GO" id="GO:0016020">
    <property type="term" value="C:membrane"/>
    <property type="evidence" value="ECO:0007669"/>
    <property type="project" value="UniProtKB-SubCell"/>
</dbReference>